<evidence type="ECO:0000313" key="1">
    <source>
        <dbReference type="EMBL" id="KAK6953261.1"/>
    </source>
</evidence>
<organism evidence="1 2">
    <name type="scientific">Daldinia eschscholtzii</name>
    <dbReference type="NCBI Taxonomy" id="292717"/>
    <lineage>
        <taxon>Eukaryota</taxon>
        <taxon>Fungi</taxon>
        <taxon>Dikarya</taxon>
        <taxon>Ascomycota</taxon>
        <taxon>Pezizomycotina</taxon>
        <taxon>Sordariomycetes</taxon>
        <taxon>Xylariomycetidae</taxon>
        <taxon>Xylariales</taxon>
        <taxon>Hypoxylaceae</taxon>
        <taxon>Daldinia</taxon>
    </lineage>
</organism>
<evidence type="ECO:0000313" key="2">
    <source>
        <dbReference type="Proteomes" id="UP001369815"/>
    </source>
</evidence>
<protein>
    <submittedName>
        <fullName evidence="1">Uncharacterized protein</fullName>
    </submittedName>
</protein>
<dbReference type="Proteomes" id="UP001369815">
    <property type="component" value="Unassembled WGS sequence"/>
</dbReference>
<sequence length="337" mass="37858">MGGTVTITTECYIDEGSLNRQYSEILNTHDALPRPNTAQSMFLTLNKIESPSIYWGYSILGMYWRTVMQTFYDENMLRTPPPFLKAVVGLERNTALTGTMEEQVSNVEFLKVGSCFFIPLNSTGVAFTKNRYCNTTSITELAESPDHPATFERPMPAIWRAIAVLGKAAWFTTMADLGQDSDSMLNMLARPELLENLTPDMARANHTLKKKFRYGVDCYGDLLIYQHGFDKTQFPGVELRVDQSVIAANYLCQVPQLKSPGNLIISVLVADLVLLQAIWKIFVLLVDRFCIKSTEEARYSASCTPAIEVTKAPEDYKSVAGQEPEVIPIDDERSFRT</sequence>
<name>A0AAX6MM53_9PEZI</name>
<dbReference type="AlphaFoldDB" id="A0AAX6MM53"/>
<dbReference type="EMBL" id="JBANMG010000005">
    <property type="protein sequence ID" value="KAK6953261.1"/>
    <property type="molecule type" value="Genomic_DNA"/>
</dbReference>
<gene>
    <name evidence="1" type="ORF">Daesc_005562</name>
</gene>
<proteinExistence type="predicted"/>
<keyword evidence="2" id="KW-1185">Reference proteome</keyword>
<comment type="caution">
    <text evidence="1">The sequence shown here is derived from an EMBL/GenBank/DDBJ whole genome shotgun (WGS) entry which is preliminary data.</text>
</comment>
<reference evidence="1 2" key="1">
    <citation type="journal article" date="2024" name="Front Chem Biol">
        <title>Unveiling the potential of Daldinia eschscholtzii MFLUCC 19-0629 through bioactivity and bioinformatics studies for enhanced sustainable agriculture production.</title>
        <authorList>
            <person name="Brooks S."/>
            <person name="Weaver J.A."/>
            <person name="Klomchit A."/>
            <person name="Alharthi S.A."/>
            <person name="Onlamun T."/>
            <person name="Nurani R."/>
            <person name="Vong T.K."/>
            <person name="Alberti F."/>
            <person name="Greco C."/>
        </authorList>
    </citation>
    <scope>NUCLEOTIDE SEQUENCE [LARGE SCALE GENOMIC DNA]</scope>
    <source>
        <strain evidence="1">MFLUCC 19-0629</strain>
    </source>
</reference>
<accession>A0AAX6MM53</accession>